<dbReference type="Pfam" id="PF00528">
    <property type="entry name" value="BPD_transp_1"/>
    <property type="match status" value="1"/>
</dbReference>
<dbReference type="GO" id="GO:0005886">
    <property type="term" value="C:plasma membrane"/>
    <property type="evidence" value="ECO:0007669"/>
    <property type="project" value="UniProtKB-SubCell"/>
</dbReference>
<feature type="transmembrane region" description="Helical" evidence="7">
    <location>
        <begin position="53"/>
        <end position="75"/>
    </location>
</feature>
<dbReference type="GO" id="GO:0071916">
    <property type="term" value="F:dipeptide transmembrane transporter activity"/>
    <property type="evidence" value="ECO:0007669"/>
    <property type="project" value="TreeGrafter"/>
</dbReference>
<evidence type="ECO:0000256" key="5">
    <source>
        <dbReference type="ARBA" id="ARBA00022989"/>
    </source>
</evidence>
<dbReference type="CDD" id="cd06261">
    <property type="entry name" value="TM_PBP2"/>
    <property type="match status" value="1"/>
</dbReference>
<dbReference type="PROSITE" id="PS50928">
    <property type="entry name" value="ABC_TM1"/>
    <property type="match status" value="1"/>
</dbReference>
<keyword evidence="2" id="KW-0813">Transport</keyword>
<sequence>FLDGFLRVFAIFFLAAPSFWTAALLAGWAVKFDILEINIVKSPGIWQDPWESFQLFIVPALAGGLATGAVLMRFIRSGLLEVLRQDYVRTAHAKGLRERAVMARHVVRNALIPVVTILGFLVAALVAGNIILETMFNIRGMGQQLFRSILIRDVPVAQFMTLLFVGAVVLVNLIVDLSYFLIDPRVTVSSSEQ</sequence>
<evidence type="ECO:0000256" key="6">
    <source>
        <dbReference type="ARBA" id="ARBA00023136"/>
    </source>
</evidence>
<keyword evidence="3" id="KW-1003">Cell membrane</keyword>
<dbReference type="PANTHER" id="PTHR43163">
    <property type="entry name" value="DIPEPTIDE TRANSPORT SYSTEM PERMEASE PROTEIN DPPB-RELATED"/>
    <property type="match status" value="1"/>
</dbReference>
<feature type="domain" description="ABC transmembrane type-1" evidence="8">
    <location>
        <begin position="1"/>
        <end position="175"/>
    </location>
</feature>
<reference evidence="9" key="1">
    <citation type="submission" date="2018-05" db="EMBL/GenBank/DDBJ databases">
        <authorList>
            <person name="Lanie J.A."/>
            <person name="Ng W.-L."/>
            <person name="Kazmierczak K.M."/>
            <person name="Andrzejewski T.M."/>
            <person name="Davidsen T.M."/>
            <person name="Wayne K.J."/>
            <person name="Tettelin H."/>
            <person name="Glass J.I."/>
            <person name="Rusch D."/>
            <person name="Podicherti R."/>
            <person name="Tsui H.-C.T."/>
            <person name="Winkler M.E."/>
        </authorList>
    </citation>
    <scope>NUCLEOTIDE SEQUENCE</scope>
</reference>
<dbReference type="PANTHER" id="PTHR43163:SF6">
    <property type="entry name" value="DIPEPTIDE TRANSPORT SYSTEM PERMEASE PROTEIN DPPB-RELATED"/>
    <property type="match status" value="1"/>
</dbReference>
<protein>
    <recommendedName>
        <fullName evidence="8">ABC transmembrane type-1 domain-containing protein</fullName>
    </recommendedName>
</protein>
<feature type="transmembrane region" description="Helical" evidence="7">
    <location>
        <begin position="159"/>
        <end position="182"/>
    </location>
</feature>
<gene>
    <name evidence="9" type="ORF">METZ01_LOCUS417242</name>
</gene>
<evidence type="ECO:0000256" key="3">
    <source>
        <dbReference type="ARBA" id="ARBA00022475"/>
    </source>
</evidence>
<evidence type="ECO:0000256" key="4">
    <source>
        <dbReference type="ARBA" id="ARBA00022692"/>
    </source>
</evidence>
<organism evidence="9">
    <name type="scientific">marine metagenome</name>
    <dbReference type="NCBI Taxonomy" id="408172"/>
    <lineage>
        <taxon>unclassified sequences</taxon>
        <taxon>metagenomes</taxon>
        <taxon>ecological metagenomes</taxon>
    </lineage>
</organism>
<evidence type="ECO:0000256" key="2">
    <source>
        <dbReference type="ARBA" id="ARBA00022448"/>
    </source>
</evidence>
<evidence type="ECO:0000256" key="1">
    <source>
        <dbReference type="ARBA" id="ARBA00004651"/>
    </source>
</evidence>
<dbReference type="EMBL" id="UINC01163856">
    <property type="protein sequence ID" value="SVD64388.1"/>
    <property type="molecule type" value="Genomic_DNA"/>
</dbReference>
<feature type="transmembrane region" description="Helical" evidence="7">
    <location>
        <begin position="6"/>
        <end position="32"/>
    </location>
</feature>
<accession>A0A382X1Y1</accession>
<evidence type="ECO:0000313" key="9">
    <source>
        <dbReference type="EMBL" id="SVD64388.1"/>
    </source>
</evidence>
<evidence type="ECO:0000256" key="7">
    <source>
        <dbReference type="SAM" id="Phobius"/>
    </source>
</evidence>
<feature type="non-terminal residue" evidence="9">
    <location>
        <position position="1"/>
    </location>
</feature>
<evidence type="ECO:0000259" key="8">
    <source>
        <dbReference type="PROSITE" id="PS50928"/>
    </source>
</evidence>
<dbReference type="SUPFAM" id="SSF161098">
    <property type="entry name" value="MetI-like"/>
    <property type="match status" value="1"/>
</dbReference>
<keyword evidence="5 7" id="KW-1133">Transmembrane helix</keyword>
<proteinExistence type="predicted"/>
<dbReference type="InterPro" id="IPR000515">
    <property type="entry name" value="MetI-like"/>
</dbReference>
<dbReference type="InterPro" id="IPR035906">
    <property type="entry name" value="MetI-like_sf"/>
</dbReference>
<keyword evidence="4 7" id="KW-0812">Transmembrane</keyword>
<dbReference type="Gene3D" id="1.10.3720.10">
    <property type="entry name" value="MetI-like"/>
    <property type="match status" value="1"/>
</dbReference>
<keyword evidence="6 7" id="KW-0472">Membrane</keyword>
<comment type="subcellular location">
    <subcellularLocation>
        <location evidence="1">Cell membrane</location>
        <topology evidence="1">Multi-pass membrane protein</topology>
    </subcellularLocation>
</comment>
<dbReference type="AlphaFoldDB" id="A0A382X1Y1"/>
<name>A0A382X1Y1_9ZZZZ</name>
<feature type="transmembrane region" description="Helical" evidence="7">
    <location>
        <begin position="110"/>
        <end position="138"/>
    </location>
</feature>